<dbReference type="InterPro" id="IPR000847">
    <property type="entry name" value="LysR_HTH_N"/>
</dbReference>
<organism evidence="6 7">
    <name type="scientific">Phytobacter diazotrophicus</name>
    <dbReference type="NCBI Taxonomy" id="395631"/>
    <lineage>
        <taxon>Bacteria</taxon>
        <taxon>Pseudomonadati</taxon>
        <taxon>Pseudomonadota</taxon>
        <taxon>Gammaproteobacteria</taxon>
        <taxon>Enterobacterales</taxon>
        <taxon>Enterobacteriaceae</taxon>
        <taxon>Phytobacter</taxon>
    </lineage>
</organism>
<evidence type="ECO:0000256" key="2">
    <source>
        <dbReference type="ARBA" id="ARBA00023015"/>
    </source>
</evidence>
<dbReference type="InterPro" id="IPR058163">
    <property type="entry name" value="LysR-type_TF_proteobact-type"/>
</dbReference>
<evidence type="ECO:0000256" key="1">
    <source>
        <dbReference type="ARBA" id="ARBA00009437"/>
    </source>
</evidence>
<dbReference type="InterPro" id="IPR036388">
    <property type="entry name" value="WH-like_DNA-bd_sf"/>
</dbReference>
<dbReference type="RefSeq" id="WP_125124814.1">
    <property type="nucleotide sequence ID" value="NZ_AP025334.1"/>
</dbReference>
<dbReference type="InterPro" id="IPR005119">
    <property type="entry name" value="LysR_subst-bd"/>
</dbReference>
<dbReference type="Pfam" id="PF03466">
    <property type="entry name" value="LysR_substrate"/>
    <property type="match status" value="1"/>
</dbReference>
<evidence type="ECO:0000256" key="3">
    <source>
        <dbReference type="ARBA" id="ARBA00023125"/>
    </source>
</evidence>
<dbReference type="Gene3D" id="3.40.190.10">
    <property type="entry name" value="Periplasmic binding protein-like II"/>
    <property type="match status" value="2"/>
</dbReference>
<dbReference type="SUPFAM" id="SSF46785">
    <property type="entry name" value="Winged helix' DNA-binding domain"/>
    <property type="match status" value="1"/>
</dbReference>
<dbReference type="PANTHER" id="PTHR30537">
    <property type="entry name" value="HTH-TYPE TRANSCRIPTIONAL REGULATOR"/>
    <property type="match status" value="1"/>
</dbReference>
<sequence>MRRKIPSSTSLQAFDAAARHGNFARAAEELSLTEGAISRQIARLESLLNCKLFDRTGSRVKLNPAGARYARHVHETLERLERDTQYIMGLPEGGKSLDIAVLPTFSSRWLIPRLNSFTLLYPDITLNIAAITDPFILTGSGFDAVVHFEHPAWAGMRTQFLFQETLVPVCHPSLLSQQDIFEQLNALPRIHRRQNPEAWHLYAREKGIHLDNPGQGVRYDLHEMAIAAVMARQGVALVPRMYVENELKRGLLVSPWPESATLSKRFCLVKPSETGANSAALEDFERWLLAEIAPHPEALAKKL</sequence>
<evidence type="ECO:0000259" key="5">
    <source>
        <dbReference type="PROSITE" id="PS50931"/>
    </source>
</evidence>
<dbReference type="Proteomes" id="UP001320460">
    <property type="component" value="Chromosome"/>
</dbReference>
<feature type="domain" description="HTH lysR-type" evidence="5">
    <location>
        <begin position="6"/>
        <end position="63"/>
    </location>
</feature>
<dbReference type="Gene3D" id="1.10.10.10">
    <property type="entry name" value="Winged helix-like DNA-binding domain superfamily/Winged helix DNA-binding domain"/>
    <property type="match status" value="1"/>
</dbReference>
<dbReference type="SUPFAM" id="SSF53850">
    <property type="entry name" value="Periplasmic binding protein-like II"/>
    <property type="match status" value="1"/>
</dbReference>
<dbReference type="PRINTS" id="PR00039">
    <property type="entry name" value="HTHLYSR"/>
</dbReference>
<reference evidence="6 7" key="1">
    <citation type="submission" date="2021-12" db="EMBL/GenBank/DDBJ databases">
        <title>Complete genome sequence of Phytobacter diazotrophicus TA9734.</title>
        <authorList>
            <person name="Kubota H."/>
            <person name="Nakayama Y."/>
            <person name="Ariyoshi T."/>
        </authorList>
    </citation>
    <scope>NUCLEOTIDE SEQUENCE [LARGE SCALE GENOMIC DNA]</scope>
    <source>
        <strain evidence="6 7">TA9734</strain>
    </source>
</reference>
<comment type="similarity">
    <text evidence="1">Belongs to the LysR transcriptional regulatory family.</text>
</comment>
<evidence type="ECO:0000313" key="6">
    <source>
        <dbReference type="EMBL" id="BDD51545.1"/>
    </source>
</evidence>
<evidence type="ECO:0000256" key="4">
    <source>
        <dbReference type="ARBA" id="ARBA00023163"/>
    </source>
</evidence>
<proteinExistence type="inferred from homology"/>
<name>A0ABM7VWG7_9ENTR</name>
<keyword evidence="4" id="KW-0804">Transcription</keyword>
<dbReference type="InterPro" id="IPR036390">
    <property type="entry name" value="WH_DNA-bd_sf"/>
</dbReference>
<evidence type="ECO:0000313" key="7">
    <source>
        <dbReference type="Proteomes" id="UP001320460"/>
    </source>
</evidence>
<dbReference type="EMBL" id="AP025334">
    <property type="protein sequence ID" value="BDD51545.1"/>
    <property type="molecule type" value="Genomic_DNA"/>
</dbReference>
<protein>
    <submittedName>
        <fullName evidence="6">LysR family transcriptional regulator</fullName>
    </submittedName>
</protein>
<keyword evidence="7" id="KW-1185">Reference proteome</keyword>
<accession>A0ABM7VWG7</accession>
<dbReference type="PANTHER" id="PTHR30537:SF26">
    <property type="entry name" value="GLYCINE CLEAVAGE SYSTEM TRANSCRIPTIONAL ACTIVATOR"/>
    <property type="match status" value="1"/>
</dbReference>
<dbReference type="PROSITE" id="PS50931">
    <property type="entry name" value="HTH_LYSR"/>
    <property type="match status" value="1"/>
</dbReference>
<keyword evidence="2" id="KW-0805">Transcription regulation</keyword>
<gene>
    <name evidence="6" type="ORF">PDTA9734_30320</name>
</gene>
<dbReference type="Pfam" id="PF00126">
    <property type="entry name" value="HTH_1"/>
    <property type="match status" value="1"/>
</dbReference>
<keyword evidence="3" id="KW-0238">DNA-binding</keyword>